<protein>
    <recommendedName>
        <fullName evidence="2">Putative membrane protein insertion efficiency factor</fullName>
    </recommendedName>
</protein>
<comment type="similarity">
    <text evidence="2">Belongs to the UPF0161 family.</text>
</comment>
<dbReference type="NCBIfam" id="TIGR00278">
    <property type="entry name" value="membrane protein insertion efficiency factor YidD"/>
    <property type="match status" value="1"/>
</dbReference>
<evidence type="ECO:0000256" key="1">
    <source>
        <dbReference type="ARBA" id="ARBA00023136"/>
    </source>
</evidence>
<comment type="function">
    <text evidence="2">Could be involved in insertion of integral membrane proteins into the membrane.</text>
</comment>
<evidence type="ECO:0000313" key="4">
    <source>
        <dbReference type="Proteomes" id="UP000007468"/>
    </source>
</evidence>
<name>D6GT12_FILAD</name>
<keyword evidence="4" id="KW-1185">Reference proteome</keyword>
<dbReference type="RefSeq" id="WP_014263194.1">
    <property type="nucleotide sequence ID" value="NC_016630.1"/>
</dbReference>
<proteinExistence type="inferred from homology"/>
<dbReference type="AlphaFoldDB" id="D6GT12"/>
<dbReference type="HAMAP" id="MF_00386">
    <property type="entry name" value="UPF0161_YidD"/>
    <property type="match status" value="1"/>
</dbReference>
<evidence type="ECO:0000313" key="3">
    <source>
        <dbReference type="EMBL" id="EFE27997.1"/>
    </source>
</evidence>
<dbReference type="PANTHER" id="PTHR33383:SF1">
    <property type="entry name" value="MEMBRANE PROTEIN INSERTION EFFICIENCY FACTOR-RELATED"/>
    <property type="match status" value="1"/>
</dbReference>
<sequence>MTKLLKKIIIALIRFYQLALSPLKQPTCQFSPTCSQYSIEAIERFGVIKGTYLSVRRILKCHPFHEGGYDPVPEKWKS</sequence>
<dbReference type="EMBL" id="CP002390">
    <property type="protein sequence ID" value="EFE27997.1"/>
    <property type="molecule type" value="Genomic_DNA"/>
</dbReference>
<organism evidence="3 4">
    <name type="scientific">Filifactor alocis (strain ATCC 35896 / CCUG 47790 / D40 B5)</name>
    <name type="common">Fusobacterium alocis</name>
    <dbReference type="NCBI Taxonomy" id="546269"/>
    <lineage>
        <taxon>Bacteria</taxon>
        <taxon>Bacillati</taxon>
        <taxon>Bacillota</taxon>
        <taxon>Clostridia</taxon>
        <taxon>Peptostreptococcales</taxon>
        <taxon>Filifactoraceae</taxon>
        <taxon>Filifactor</taxon>
    </lineage>
</organism>
<gene>
    <name evidence="3" type="ordered locus">HMPREF0389_01249</name>
</gene>
<keyword evidence="2" id="KW-1003">Cell membrane</keyword>
<dbReference type="SMART" id="SM01234">
    <property type="entry name" value="Haemolytic"/>
    <property type="match status" value="1"/>
</dbReference>
<keyword evidence="1 2" id="KW-0472">Membrane</keyword>
<accession>D6GT12</accession>
<comment type="subcellular location">
    <subcellularLocation>
        <location evidence="2">Cell membrane</location>
        <topology evidence="2">Peripheral membrane protein</topology>
        <orientation evidence="2">Cytoplasmic side</orientation>
    </subcellularLocation>
</comment>
<dbReference type="Proteomes" id="UP000007468">
    <property type="component" value="Chromosome"/>
</dbReference>
<dbReference type="STRING" id="546269.HMPREF0389_01249"/>
<dbReference type="Pfam" id="PF01809">
    <property type="entry name" value="YidD"/>
    <property type="match status" value="1"/>
</dbReference>
<dbReference type="PATRIC" id="fig|546269.5.peg.1759"/>
<dbReference type="KEGG" id="faa:HMPREF0389_01249"/>
<dbReference type="PANTHER" id="PTHR33383">
    <property type="entry name" value="MEMBRANE PROTEIN INSERTION EFFICIENCY FACTOR-RELATED"/>
    <property type="match status" value="1"/>
</dbReference>
<dbReference type="GO" id="GO:0005886">
    <property type="term" value="C:plasma membrane"/>
    <property type="evidence" value="ECO:0007669"/>
    <property type="project" value="UniProtKB-SubCell"/>
</dbReference>
<dbReference type="InterPro" id="IPR002696">
    <property type="entry name" value="Membr_insert_effic_factor_YidD"/>
</dbReference>
<evidence type="ECO:0000256" key="2">
    <source>
        <dbReference type="HAMAP-Rule" id="MF_00386"/>
    </source>
</evidence>
<dbReference type="OrthoDB" id="9801753at2"/>
<reference evidence="4" key="1">
    <citation type="submission" date="2010-12" db="EMBL/GenBank/DDBJ databases">
        <title>The genome sequence of Filifactor alocis strain ATCC 35896.</title>
        <authorList>
            <consortium name="The Broad Institute Genome Sequencing Platform"/>
            <person name="Ward D."/>
            <person name="Earl A."/>
            <person name="Feldgarden M."/>
            <person name="Young S.K."/>
            <person name="Gargeya S."/>
            <person name="Zeng Q."/>
            <person name="Alvarado L."/>
            <person name="Berlin A."/>
            <person name="Bochicchio J."/>
            <person name="Chapman S.B."/>
            <person name="Chen Z."/>
            <person name="Freedman E."/>
            <person name="Gellesch M."/>
            <person name="Goldberg J."/>
            <person name="Griggs A."/>
            <person name="Gujja S."/>
            <person name="Heilman E."/>
            <person name="Heiman D."/>
            <person name="Howarth C."/>
            <person name="Mehta T."/>
            <person name="Neiman D."/>
            <person name="Pearson M."/>
            <person name="Roberts A."/>
            <person name="Saif S."/>
            <person name="Shea T."/>
            <person name="Shenoy N."/>
            <person name="Sisk P."/>
            <person name="Stolte C."/>
            <person name="Sykes S."/>
            <person name="White J."/>
            <person name="Yandava C."/>
            <person name="Izard J."/>
            <person name="Blanton J.M."/>
            <person name="Baranova O.V."/>
            <person name="Tanner A.C."/>
            <person name="Dewhirst F.E."/>
            <person name="Haas B."/>
            <person name="Nusbaum C."/>
            <person name="Birren B."/>
        </authorList>
    </citation>
    <scope>NUCLEOTIDE SEQUENCE [LARGE SCALE GENOMIC DNA]</scope>
    <source>
        <strain evidence="4">ATCC 35896 / D40 B5</strain>
    </source>
</reference>
<dbReference type="eggNOG" id="COG0759">
    <property type="taxonomic scope" value="Bacteria"/>
</dbReference>